<evidence type="ECO:0000313" key="5">
    <source>
        <dbReference type="EMBL" id="KAK9091381.1"/>
    </source>
</evidence>
<dbReference type="PROSITE" id="PS00948">
    <property type="entry name" value="RIBOSOMAL_S7E"/>
    <property type="match status" value="1"/>
</dbReference>
<dbReference type="Pfam" id="PF01251">
    <property type="entry name" value="Ribosomal_S7e"/>
    <property type="match status" value="1"/>
</dbReference>
<gene>
    <name evidence="5" type="ORF">Sjap_024558</name>
</gene>
<dbReference type="GO" id="GO:0030686">
    <property type="term" value="C:90S preribosome"/>
    <property type="evidence" value="ECO:0007669"/>
    <property type="project" value="TreeGrafter"/>
</dbReference>
<dbReference type="GO" id="GO:0006412">
    <property type="term" value="P:translation"/>
    <property type="evidence" value="ECO:0007669"/>
    <property type="project" value="InterPro"/>
</dbReference>
<comment type="similarity">
    <text evidence="1 4">Belongs to the eukaryotic ribosomal protein eS7 family.</text>
</comment>
<evidence type="ECO:0000313" key="6">
    <source>
        <dbReference type="Proteomes" id="UP001417504"/>
    </source>
</evidence>
<keyword evidence="2 4" id="KW-0689">Ribosomal protein</keyword>
<dbReference type="GO" id="GO:0042274">
    <property type="term" value="P:ribosomal small subunit biogenesis"/>
    <property type="evidence" value="ECO:0007669"/>
    <property type="project" value="TreeGrafter"/>
</dbReference>
<proteinExistence type="inferred from homology"/>
<keyword evidence="6" id="KW-1185">Reference proteome</keyword>
<dbReference type="GO" id="GO:0003735">
    <property type="term" value="F:structural constituent of ribosome"/>
    <property type="evidence" value="ECO:0007669"/>
    <property type="project" value="InterPro"/>
</dbReference>
<dbReference type="AlphaFoldDB" id="A0AAP0HP28"/>
<sequence length="234" mass="26658">MYGTSNTSWISTPMMMAARKGKEQFLHGKVAQLVQCRSTLPLKMYTALRKISKDKGADPSEFEESVAQAVFDLENTSNELKSDLKDLYINSAAQVDVSGNRKAVVIHVPYRLRKAYRKIHVRLVRELEKKFSGKDVILIATRRIVRPPKKGSAVQRPRSRTLTAVHDAMLEDVVYPAEIVGKRIKYRLDGSKIMKVFLDPMERNNTEYKLETFAGVYRKLSGKDVVFEYPTTEA</sequence>
<dbReference type="EMBL" id="JBBNAE010000010">
    <property type="protein sequence ID" value="KAK9091381.1"/>
    <property type="molecule type" value="Genomic_DNA"/>
</dbReference>
<organism evidence="5 6">
    <name type="scientific">Stephania japonica</name>
    <dbReference type="NCBI Taxonomy" id="461633"/>
    <lineage>
        <taxon>Eukaryota</taxon>
        <taxon>Viridiplantae</taxon>
        <taxon>Streptophyta</taxon>
        <taxon>Embryophyta</taxon>
        <taxon>Tracheophyta</taxon>
        <taxon>Spermatophyta</taxon>
        <taxon>Magnoliopsida</taxon>
        <taxon>Ranunculales</taxon>
        <taxon>Menispermaceae</taxon>
        <taxon>Menispermoideae</taxon>
        <taxon>Cissampelideae</taxon>
        <taxon>Stephania</taxon>
    </lineage>
</organism>
<evidence type="ECO:0000256" key="1">
    <source>
        <dbReference type="ARBA" id="ARBA00007820"/>
    </source>
</evidence>
<comment type="caution">
    <text evidence="5">The sequence shown here is derived from an EMBL/GenBank/DDBJ whole genome shotgun (WGS) entry which is preliminary data.</text>
</comment>
<dbReference type="GO" id="GO:0006364">
    <property type="term" value="P:rRNA processing"/>
    <property type="evidence" value="ECO:0007669"/>
    <property type="project" value="TreeGrafter"/>
</dbReference>
<dbReference type="PANTHER" id="PTHR11278:SF0">
    <property type="entry name" value="SMALL RIBOSOMAL SUBUNIT PROTEIN ES7"/>
    <property type="match status" value="1"/>
</dbReference>
<dbReference type="GO" id="GO:0022627">
    <property type="term" value="C:cytosolic small ribosomal subunit"/>
    <property type="evidence" value="ECO:0007669"/>
    <property type="project" value="TreeGrafter"/>
</dbReference>
<dbReference type="InterPro" id="IPR047861">
    <property type="entry name" value="Ribosomal_eS7_CS"/>
</dbReference>
<evidence type="ECO:0000256" key="4">
    <source>
        <dbReference type="RuleBase" id="RU364105"/>
    </source>
</evidence>
<evidence type="ECO:0000256" key="2">
    <source>
        <dbReference type="ARBA" id="ARBA00022980"/>
    </source>
</evidence>
<dbReference type="Proteomes" id="UP001417504">
    <property type="component" value="Unassembled WGS sequence"/>
</dbReference>
<name>A0AAP0HP28_9MAGN</name>
<dbReference type="PANTHER" id="PTHR11278">
    <property type="entry name" value="40S RIBOSOMAL PROTEIN S7"/>
    <property type="match status" value="1"/>
</dbReference>
<protein>
    <recommendedName>
        <fullName evidence="4">40S ribosomal protein S7</fullName>
    </recommendedName>
</protein>
<accession>A0AAP0HP28</accession>
<keyword evidence="3 4" id="KW-0687">Ribonucleoprotein</keyword>
<reference evidence="5 6" key="1">
    <citation type="submission" date="2024-01" db="EMBL/GenBank/DDBJ databases">
        <title>Genome assemblies of Stephania.</title>
        <authorList>
            <person name="Yang L."/>
        </authorList>
    </citation>
    <scope>NUCLEOTIDE SEQUENCE [LARGE SCALE GENOMIC DNA]</scope>
    <source>
        <strain evidence="5">QJT</strain>
        <tissue evidence="5">Leaf</tissue>
    </source>
</reference>
<evidence type="ECO:0000256" key="3">
    <source>
        <dbReference type="ARBA" id="ARBA00023274"/>
    </source>
</evidence>
<dbReference type="GO" id="GO:0032040">
    <property type="term" value="C:small-subunit processome"/>
    <property type="evidence" value="ECO:0007669"/>
    <property type="project" value="TreeGrafter"/>
</dbReference>
<dbReference type="InterPro" id="IPR000554">
    <property type="entry name" value="Ribosomal_eS7"/>
</dbReference>